<comment type="caution">
    <text evidence="1">The sequence shown here is derived from an EMBL/GenBank/DDBJ whole genome shotgun (WGS) entry which is preliminary data.</text>
</comment>
<accession>A0ABR8U249</accession>
<dbReference type="Proteomes" id="UP000655570">
    <property type="component" value="Unassembled WGS sequence"/>
</dbReference>
<dbReference type="RefSeq" id="WP_191805333.1">
    <property type="nucleotide sequence ID" value="NZ_JACSQF010000017.1"/>
</dbReference>
<organism evidence="1 2">
    <name type="scientific">Oerskovia merdavium</name>
    <dbReference type="NCBI Taxonomy" id="2762227"/>
    <lineage>
        <taxon>Bacteria</taxon>
        <taxon>Bacillati</taxon>
        <taxon>Actinomycetota</taxon>
        <taxon>Actinomycetes</taxon>
        <taxon>Micrococcales</taxon>
        <taxon>Cellulomonadaceae</taxon>
        <taxon>Oerskovia</taxon>
    </lineage>
</organism>
<sequence length="259" mass="27829">MGRGTSGEGAVERRTRADKVAIDLVEAATKGHLEFMISWNQVLPRDRPAVVDALSTRVAVDALVNGFAGAPTSLRSQDLGAQAARAAFQLASSLVAAAIRREDPHLVAARLRELRAAVRSAPEIHRYAWQMTCEPEARQVGAAVAAAAREGRDDDATYLVRTTSDDLVEAVLHVTIDLLANLMVLAGLEVESGSASPALRAEMSMLRPDLWPEGGGTRTARREDVLVVAALFAGASRRAPREADAVLRRVRRAALRDVR</sequence>
<name>A0ABR8U249_9CELL</name>
<dbReference type="EMBL" id="JACSQF010000017">
    <property type="protein sequence ID" value="MBD7982111.1"/>
    <property type="molecule type" value="Genomic_DNA"/>
</dbReference>
<keyword evidence="2" id="KW-1185">Reference proteome</keyword>
<protein>
    <submittedName>
        <fullName evidence="1">Uncharacterized protein</fullName>
    </submittedName>
</protein>
<evidence type="ECO:0000313" key="2">
    <source>
        <dbReference type="Proteomes" id="UP000655570"/>
    </source>
</evidence>
<proteinExistence type="predicted"/>
<evidence type="ECO:0000313" key="1">
    <source>
        <dbReference type="EMBL" id="MBD7982111.1"/>
    </source>
</evidence>
<reference evidence="1 2" key="1">
    <citation type="submission" date="2020-08" db="EMBL/GenBank/DDBJ databases">
        <title>A Genomic Blueprint of the Chicken Gut Microbiome.</title>
        <authorList>
            <person name="Gilroy R."/>
            <person name="Ravi A."/>
            <person name="Getino M."/>
            <person name="Pursley I."/>
            <person name="Horton D.L."/>
            <person name="Alikhan N.-F."/>
            <person name="Baker D."/>
            <person name="Gharbi K."/>
            <person name="Hall N."/>
            <person name="Watson M."/>
            <person name="Adriaenssens E.M."/>
            <person name="Foster-Nyarko E."/>
            <person name="Jarju S."/>
            <person name="Secka A."/>
            <person name="Antonio M."/>
            <person name="Oren A."/>
            <person name="Chaudhuri R."/>
            <person name="La Ragione R.M."/>
            <person name="Hildebrand F."/>
            <person name="Pallen M.J."/>
        </authorList>
    </citation>
    <scope>NUCLEOTIDE SEQUENCE [LARGE SCALE GENOMIC DNA]</scope>
    <source>
        <strain evidence="1 2">Sa2CUA9</strain>
    </source>
</reference>
<gene>
    <name evidence="1" type="ORF">H9641_15500</name>
</gene>